<organism evidence="7 8">
    <name type="scientific">Dichanthelium oligosanthes</name>
    <dbReference type="NCBI Taxonomy" id="888268"/>
    <lineage>
        <taxon>Eukaryota</taxon>
        <taxon>Viridiplantae</taxon>
        <taxon>Streptophyta</taxon>
        <taxon>Embryophyta</taxon>
        <taxon>Tracheophyta</taxon>
        <taxon>Spermatophyta</taxon>
        <taxon>Magnoliopsida</taxon>
        <taxon>Liliopsida</taxon>
        <taxon>Poales</taxon>
        <taxon>Poaceae</taxon>
        <taxon>PACMAD clade</taxon>
        <taxon>Panicoideae</taxon>
        <taxon>Panicodae</taxon>
        <taxon>Paniceae</taxon>
        <taxon>Dichantheliinae</taxon>
        <taxon>Dichanthelium</taxon>
    </lineage>
</organism>
<dbReference type="GO" id="GO:0000166">
    <property type="term" value="F:nucleotide binding"/>
    <property type="evidence" value="ECO:0007669"/>
    <property type="project" value="UniProtKB-KW"/>
</dbReference>
<evidence type="ECO:0000256" key="4">
    <source>
        <dbReference type="ARBA" id="ARBA00022741"/>
    </source>
</evidence>
<dbReference type="Proteomes" id="UP000095767">
    <property type="component" value="Unassembled WGS sequence"/>
</dbReference>
<protein>
    <recommendedName>
        <fullName evidence="6">Disease resistance N-terminal domain-containing protein</fullName>
    </recommendedName>
</protein>
<dbReference type="AlphaFoldDB" id="A0A1E5VWW9"/>
<comment type="caution">
    <text evidence="7">The sequence shown here is derived from an EMBL/GenBank/DDBJ whole genome shotgun (WGS) entry which is preliminary data.</text>
</comment>
<dbReference type="Pfam" id="PF18052">
    <property type="entry name" value="Rx_N"/>
    <property type="match status" value="1"/>
</dbReference>
<keyword evidence="8" id="KW-1185">Reference proteome</keyword>
<reference evidence="7 8" key="1">
    <citation type="submission" date="2016-09" db="EMBL/GenBank/DDBJ databases">
        <title>The draft genome of Dichanthelium oligosanthes: A C3 panicoid grass species.</title>
        <authorList>
            <person name="Studer A.J."/>
            <person name="Schnable J.C."/>
            <person name="Brutnell T.P."/>
        </authorList>
    </citation>
    <scope>NUCLEOTIDE SEQUENCE [LARGE SCALE GENOMIC DNA]</scope>
    <source>
        <strain evidence="8">cv. Kellogg 1175</strain>
        <tissue evidence="7">Leaf</tissue>
    </source>
</reference>
<accession>A0A1E5VWW9</accession>
<keyword evidence="4" id="KW-0547">Nucleotide-binding</keyword>
<evidence type="ECO:0000256" key="3">
    <source>
        <dbReference type="ARBA" id="ARBA00022737"/>
    </source>
</evidence>
<keyword evidence="3" id="KW-0677">Repeat</keyword>
<feature type="domain" description="Disease resistance N-terminal" evidence="6">
    <location>
        <begin position="10"/>
        <end position="87"/>
    </location>
</feature>
<dbReference type="InterPro" id="IPR041118">
    <property type="entry name" value="Rx_N"/>
</dbReference>
<dbReference type="GO" id="GO:0006952">
    <property type="term" value="P:defense response"/>
    <property type="evidence" value="ECO:0007669"/>
    <property type="project" value="UniProtKB-KW"/>
</dbReference>
<evidence type="ECO:0000313" key="8">
    <source>
        <dbReference type="Proteomes" id="UP000095767"/>
    </source>
</evidence>
<gene>
    <name evidence="7" type="ORF">BAE44_0009359</name>
</gene>
<evidence type="ECO:0000313" key="7">
    <source>
        <dbReference type="EMBL" id="OEL29622.1"/>
    </source>
</evidence>
<dbReference type="EMBL" id="LWDX02027216">
    <property type="protein sequence ID" value="OEL29622.1"/>
    <property type="molecule type" value="Genomic_DNA"/>
</dbReference>
<dbReference type="STRING" id="888268.A0A1E5VWW9"/>
<proteinExistence type="inferred from homology"/>
<sequence length="141" mass="15557">MASAIGGLIAGKLAELGWDEATLVWRFKDDVDGLKRTMGKLQALMHDADRRTSQDGGDRRETVQDWLKDFMATAYDVEDLLDEFEATELIKGPIGWFLTRAWLVPAIQALGAGCPHARALCLVSVSMQPGQREKSIGCLHN</sequence>
<comment type="similarity">
    <text evidence="1">Belongs to the disease resistance NB-LRR family.</text>
</comment>
<dbReference type="Gene3D" id="1.20.5.4130">
    <property type="match status" value="1"/>
</dbReference>
<evidence type="ECO:0000256" key="5">
    <source>
        <dbReference type="ARBA" id="ARBA00022821"/>
    </source>
</evidence>
<evidence type="ECO:0000256" key="1">
    <source>
        <dbReference type="ARBA" id="ARBA00008894"/>
    </source>
</evidence>
<keyword evidence="5" id="KW-0611">Plant defense</keyword>
<evidence type="ECO:0000256" key="2">
    <source>
        <dbReference type="ARBA" id="ARBA00022614"/>
    </source>
</evidence>
<name>A0A1E5VWW9_9POAL</name>
<dbReference type="OrthoDB" id="666944at2759"/>
<evidence type="ECO:0000259" key="6">
    <source>
        <dbReference type="Pfam" id="PF18052"/>
    </source>
</evidence>
<keyword evidence="2" id="KW-0433">Leucine-rich repeat</keyword>